<protein>
    <submittedName>
        <fullName evidence="1">Uncharacterized protein</fullName>
    </submittedName>
</protein>
<organism evidence="1 2">
    <name type="scientific">Caerostris extrusa</name>
    <name type="common">Bark spider</name>
    <name type="synonym">Caerostris bankana</name>
    <dbReference type="NCBI Taxonomy" id="172846"/>
    <lineage>
        <taxon>Eukaryota</taxon>
        <taxon>Metazoa</taxon>
        <taxon>Ecdysozoa</taxon>
        <taxon>Arthropoda</taxon>
        <taxon>Chelicerata</taxon>
        <taxon>Arachnida</taxon>
        <taxon>Araneae</taxon>
        <taxon>Araneomorphae</taxon>
        <taxon>Entelegynae</taxon>
        <taxon>Araneoidea</taxon>
        <taxon>Araneidae</taxon>
        <taxon>Caerostris</taxon>
    </lineage>
</organism>
<sequence>MYHLSEDETFQVQAKTVPRDECKARWPFWTNNHNLNRSYIRPKKPGPKEGIPLEIKDNKLFTSSPVHCQQGSPLQQCSDGISDVCNGCVIIMLISGLDVGRLS</sequence>
<accession>A0AAV4W5C2</accession>
<evidence type="ECO:0000313" key="2">
    <source>
        <dbReference type="Proteomes" id="UP001054945"/>
    </source>
</evidence>
<keyword evidence="2" id="KW-1185">Reference proteome</keyword>
<proteinExistence type="predicted"/>
<dbReference type="Proteomes" id="UP001054945">
    <property type="component" value="Unassembled WGS sequence"/>
</dbReference>
<evidence type="ECO:0000313" key="1">
    <source>
        <dbReference type="EMBL" id="GIY77588.1"/>
    </source>
</evidence>
<comment type="caution">
    <text evidence="1">The sequence shown here is derived from an EMBL/GenBank/DDBJ whole genome shotgun (WGS) entry which is preliminary data.</text>
</comment>
<name>A0AAV4W5C2_CAEEX</name>
<gene>
    <name evidence="1" type="ORF">CEXT_815971</name>
</gene>
<reference evidence="1 2" key="1">
    <citation type="submission" date="2021-06" db="EMBL/GenBank/DDBJ databases">
        <title>Caerostris extrusa draft genome.</title>
        <authorList>
            <person name="Kono N."/>
            <person name="Arakawa K."/>
        </authorList>
    </citation>
    <scope>NUCLEOTIDE SEQUENCE [LARGE SCALE GENOMIC DNA]</scope>
</reference>
<dbReference type="EMBL" id="BPLR01015645">
    <property type="protein sequence ID" value="GIY77588.1"/>
    <property type="molecule type" value="Genomic_DNA"/>
</dbReference>
<dbReference type="AlphaFoldDB" id="A0AAV4W5C2"/>